<dbReference type="Proteomes" id="UP001141253">
    <property type="component" value="Chromosome 3"/>
</dbReference>
<gene>
    <name evidence="2" type="ORF">OIU77_027955</name>
</gene>
<name>A0ABQ9BTK9_9ROSI</name>
<evidence type="ECO:0000313" key="2">
    <source>
        <dbReference type="EMBL" id="KAJ6389737.1"/>
    </source>
</evidence>
<feature type="compositionally biased region" description="Acidic residues" evidence="1">
    <location>
        <begin position="42"/>
        <end position="66"/>
    </location>
</feature>
<keyword evidence="3" id="KW-1185">Reference proteome</keyword>
<reference evidence="2" key="1">
    <citation type="submission" date="2022-10" db="EMBL/GenBank/DDBJ databases">
        <authorList>
            <person name="Hyden B.L."/>
            <person name="Feng K."/>
            <person name="Yates T."/>
            <person name="Jawdy S."/>
            <person name="Smart L.B."/>
            <person name="Muchero W."/>
        </authorList>
    </citation>
    <scope>NUCLEOTIDE SEQUENCE</scope>
    <source>
        <tissue evidence="2">Shoot tip</tissue>
    </source>
</reference>
<feature type="region of interest" description="Disordered" evidence="1">
    <location>
        <begin position="28"/>
        <end position="83"/>
    </location>
</feature>
<organism evidence="2 3">
    <name type="scientific">Salix suchowensis</name>
    <dbReference type="NCBI Taxonomy" id="1278906"/>
    <lineage>
        <taxon>Eukaryota</taxon>
        <taxon>Viridiplantae</taxon>
        <taxon>Streptophyta</taxon>
        <taxon>Embryophyta</taxon>
        <taxon>Tracheophyta</taxon>
        <taxon>Spermatophyta</taxon>
        <taxon>Magnoliopsida</taxon>
        <taxon>eudicotyledons</taxon>
        <taxon>Gunneridae</taxon>
        <taxon>Pentapetalae</taxon>
        <taxon>rosids</taxon>
        <taxon>fabids</taxon>
        <taxon>Malpighiales</taxon>
        <taxon>Salicaceae</taxon>
        <taxon>Saliceae</taxon>
        <taxon>Salix</taxon>
    </lineage>
</organism>
<protein>
    <submittedName>
        <fullName evidence="2">Uncharacterized protein</fullName>
    </submittedName>
</protein>
<comment type="caution">
    <text evidence="2">The sequence shown here is derived from an EMBL/GenBank/DDBJ whole genome shotgun (WGS) entry which is preliminary data.</text>
</comment>
<accession>A0ABQ9BTK9</accession>
<proteinExistence type="predicted"/>
<evidence type="ECO:0000256" key="1">
    <source>
        <dbReference type="SAM" id="MobiDB-lite"/>
    </source>
</evidence>
<dbReference type="EMBL" id="JAPFFI010000007">
    <property type="protein sequence ID" value="KAJ6389737.1"/>
    <property type="molecule type" value="Genomic_DNA"/>
</dbReference>
<reference evidence="2" key="2">
    <citation type="journal article" date="2023" name="Int. J. Mol. Sci.">
        <title>De Novo Assembly and Annotation of 11 Diverse Shrub Willow (Salix) Genomes Reveals Novel Gene Organization in Sex-Linked Regions.</title>
        <authorList>
            <person name="Hyden B."/>
            <person name="Feng K."/>
            <person name="Yates T.B."/>
            <person name="Jawdy S."/>
            <person name="Cereghino C."/>
            <person name="Smart L.B."/>
            <person name="Muchero W."/>
        </authorList>
    </citation>
    <scope>NUCLEOTIDE SEQUENCE</scope>
    <source>
        <tissue evidence="2">Shoot tip</tissue>
    </source>
</reference>
<sequence length="83" mass="9440">MYYRKENPTFSLQSVEEIMTIVEEAKMPPPVSRSIGGFGWAGEEDDGVKEDDAEAHEEKVDDEEDEYEKRVKEAQASGEFHVS</sequence>
<evidence type="ECO:0000313" key="3">
    <source>
        <dbReference type="Proteomes" id="UP001141253"/>
    </source>
</evidence>